<dbReference type="Proteomes" id="UP001431783">
    <property type="component" value="Unassembled WGS sequence"/>
</dbReference>
<organism evidence="2 3">
    <name type="scientific">Henosepilachna vigintioctopunctata</name>
    <dbReference type="NCBI Taxonomy" id="420089"/>
    <lineage>
        <taxon>Eukaryota</taxon>
        <taxon>Metazoa</taxon>
        <taxon>Ecdysozoa</taxon>
        <taxon>Arthropoda</taxon>
        <taxon>Hexapoda</taxon>
        <taxon>Insecta</taxon>
        <taxon>Pterygota</taxon>
        <taxon>Neoptera</taxon>
        <taxon>Endopterygota</taxon>
        <taxon>Coleoptera</taxon>
        <taxon>Polyphaga</taxon>
        <taxon>Cucujiformia</taxon>
        <taxon>Coccinelloidea</taxon>
        <taxon>Coccinellidae</taxon>
        <taxon>Epilachninae</taxon>
        <taxon>Epilachnini</taxon>
        <taxon>Henosepilachna</taxon>
    </lineage>
</organism>
<accession>A0AAW1UTB7</accession>
<comment type="caution">
    <text evidence="2">The sequence shown here is derived from an EMBL/GenBank/DDBJ whole genome shotgun (WGS) entry which is preliminary data.</text>
</comment>
<dbReference type="EMBL" id="JARQZJ010000091">
    <property type="protein sequence ID" value="KAK9883205.1"/>
    <property type="molecule type" value="Genomic_DNA"/>
</dbReference>
<name>A0AAW1UTB7_9CUCU</name>
<feature type="region of interest" description="Disordered" evidence="1">
    <location>
        <begin position="22"/>
        <end position="51"/>
    </location>
</feature>
<feature type="compositionally biased region" description="Polar residues" evidence="1">
    <location>
        <begin position="32"/>
        <end position="44"/>
    </location>
</feature>
<evidence type="ECO:0000313" key="3">
    <source>
        <dbReference type="Proteomes" id="UP001431783"/>
    </source>
</evidence>
<proteinExistence type="predicted"/>
<sequence length="169" mass="19701">MTRAISSSEAKEDHVANLKFSMGGQAGDDGQFQESNTRISSNENLGGDKRRKGDRNAFTDFIIAVVHLRSTKEFRVTYHHPTLRRKRRNFNTMEYYDFNIGIFRFYEFPLVRIFVHISKEIDILRPRLTVICEILANNSRDEDRLAFFWSGSLQIFVAAFKGRLGPRYL</sequence>
<reference evidence="2 3" key="1">
    <citation type="submission" date="2023-03" db="EMBL/GenBank/DDBJ databases">
        <title>Genome insight into feeding habits of ladybird beetles.</title>
        <authorList>
            <person name="Li H.-S."/>
            <person name="Huang Y.-H."/>
            <person name="Pang H."/>
        </authorList>
    </citation>
    <scope>NUCLEOTIDE SEQUENCE [LARGE SCALE GENOMIC DNA]</scope>
    <source>
        <strain evidence="2">SYSU_2023b</strain>
        <tissue evidence="2">Whole body</tissue>
    </source>
</reference>
<gene>
    <name evidence="2" type="ORF">WA026_001397</name>
</gene>
<dbReference type="AlphaFoldDB" id="A0AAW1UTB7"/>
<protein>
    <submittedName>
        <fullName evidence="2">Uncharacterized protein</fullName>
    </submittedName>
</protein>
<evidence type="ECO:0000256" key="1">
    <source>
        <dbReference type="SAM" id="MobiDB-lite"/>
    </source>
</evidence>
<keyword evidence="3" id="KW-1185">Reference proteome</keyword>
<evidence type="ECO:0000313" key="2">
    <source>
        <dbReference type="EMBL" id="KAK9883205.1"/>
    </source>
</evidence>